<reference evidence="1 2" key="1">
    <citation type="journal article" date="2014" name="Nature">
        <title>The genome of the recently domesticated crop plant sugar beet (Beta vulgaris).</title>
        <authorList>
            <person name="Dohm J.C."/>
            <person name="Minoche A.E."/>
            <person name="Holtgrawe D."/>
            <person name="Capella-Gutierrez S."/>
            <person name="Zakrzewski F."/>
            <person name="Tafer H."/>
            <person name="Rupp O."/>
            <person name="Sorensen T.R."/>
            <person name="Stracke R."/>
            <person name="Reinhardt R."/>
            <person name="Goesmann A."/>
            <person name="Kraft T."/>
            <person name="Schulz B."/>
            <person name="Stadler P.F."/>
            <person name="Schmidt T."/>
            <person name="Gabaldon T."/>
            <person name="Lehrach H."/>
            <person name="Weisshaar B."/>
            <person name="Himmelbauer H."/>
        </authorList>
    </citation>
    <scope>NUCLEOTIDE SEQUENCE [LARGE SCALE GENOMIC DNA]</scope>
    <source>
        <tissue evidence="1">Taproot</tissue>
    </source>
</reference>
<dbReference type="Gramene" id="KMS93842">
    <property type="protein sequence ID" value="KMS93842"/>
    <property type="gene ID" value="BVRB_027410"/>
</dbReference>
<evidence type="ECO:0000313" key="1">
    <source>
        <dbReference type="EMBL" id="KMS93842.1"/>
    </source>
</evidence>
<evidence type="ECO:0000313" key="2">
    <source>
        <dbReference type="Proteomes" id="UP000035740"/>
    </source>
</evidence>
<accession>A0A0J8B1T4</accession>
<feature type="non-terminal residue" evidence="1">
    <location>
        <position position="1"/>
    </location>
</feature>
<name>A0A0J8B1T4_BETVV</name>
<dbReference type="AlphaFoldDB" id="A0A0J8B1T4"/>
<keyword evidence="2" id="KW-1185">Reference proteome</keyword>
<dbReference type="EMBL" id="KQ098488">
    <property type="protein sequence ID" value="KMS93842.1"/>
    <property type="molecule type" value="Genomic_DNA"/>
</dbReference>
<sequence>RWRKQPSRLHLIPLSTITTVTVVDLNEWFLRYHNEWVDLRCDHAGDWIKRLRLNYSLYCECHLNVDQPVGTGKVIESRATARRASDFVRYWQKYQDYE</sequence>
<organism evidence="1 2">
    <name type="scientific">Beta vulgaris subsp. vulgaris</name>
    <name type="common">Beet</name>
    <dbReference type="NCBI Taxonomy" id="3555"/>
    <lineage>
        <taxon>Eukaryota</taxon>
        <taxon>Viridiplantae</taxon>
        <taxon>Streptophyta</taxon>
        <taxon>Embryophyta</taxon>
        <taxon>Tracheophyta</taxon>
        <taxon>Spermatophyta</taxon>
        <taxon>Magnoliopsida</taxon>
        <taxon>eudicotyledons</taxon>
        <taxon>Gunneridae</taxon>
        <taxon>Pentapetalae</taxon>
        <taxon>Caryophyllales</taxon>
        <taxon>Chenopodiaceae</taxon>
        <taxon>Betoideae</taxon>
        <taxon>Beta</taxon>
    </lineage>
</organism>
<gene>
    <name evidence="1" type="ORF">BVRB_027410</name>
</gene>
<proteinExistence type="predicted"/>
<protein>
    <submittedName>
        <fullName evidence="1">Uncharacterized protein</fullName>
    </submittedName>
</protein>
<dbReference type="Proteomes" id="UP000035740">
    <property type="component" value="Unassembled WGS sequence"/>
</dbReference>